<protein>
    <submittedName>
        <fullName evidence="4">Uncharacterized protein</fullName>
    </submittedName>
</protein>
<evidence type="ECO:0000256" key="1">
    <source>
        <dbReference type="ARBA" id="ARBA00022630"/>
    </source>
</evidence>
<dbReference type="EMBL" id="JBBPBN010000082">
    <property type="protein sequence ID" value="KAK8983184.1"/>
    <property type="molecule type" value="Genomic_DNA"/>
</dbReference>
<dbReference type="InterPro" id="IPR050446">
    <property type="entry name" value="FAD-oxidoreductase/Apoptosis"/>
</dbReference>
<proteinExistence type="predicted"/>
<sequence>MAKKSFKYVILDGGVDVEHATREFAKHGVQHDELEIISKKMVAPYERFAMNKAYFFLEGATRLPGFHVFVRSGKERLFFKWYKKKRIQLILDTKIVKADLTIKTLVSTTGETFKFELGATTIINNFDTSMVFTEPQFMPRFSPRIS</sequence>
<dbReference type="PANTHER" id="PTHR43557">
    <property type="entry name" value="APOPTOSIS-INDUCING FACTOR 1"/>
    <property type="match status" value="1"/>
</dbReference>
<keyword evidence="3" id="KW-0560">Oxidoreductase</keyword>
<dbReference type="PANTHER" id="PTHR43557:SF5">
    <property type="entry name" value="MONODEHYDROASCORBATE REDUCTASE 1, PEROXISOMAL"/>
    <property type="match status" value="1"/>
</dbReference>
<evidence type="ECO:0000313" key="4">
    <source>
        <dbReference type="EMBL" id="KAK8983184.1"/>
    </source>
</evidence>
<evidence type="ECO:0000313" key="5">
    <source>
        <dbReference type="Proteomes" id="UP001396334"/>
    </source>
</evidence>
<keyword evidence="1" id="KW-0285">Flavoprotein</keyword>
<organism evidence="4 5">
    <name type="scientific">Hibiscus sabdariffa</name>
    <name type="common">roselle</name>
    <dbReference type="NCBI Taxonomy" id="183260"/>
    <lineage>
        <taxon>Eukaryota</taxon>
        <taxon>Viridiplantae</taxon>
        <taxon>Streptophyta</taxon>
        <taxon>Embryophyta</taxon>
        <taxon>Tracheophyta</taxon>
        <taxon>Spermatophyta</taxon>
        <taxon>Magnoliopsida</taxon>
        <taxon>eudicotyledons</taxon>
        <taxon>Gunneridae</taxon>
        <taxon>Pentapetalae</taxon>
        <taxon>rosids</taxon>
        <taxon>malvids</taxon>
        <taxon>Malvales</taxon>
        <taxon>Malvaceae</taxon>
        <taxon>Malvoideae</taxon>
        <taxon>Hibiscus</taxon>
    </lineage>
</organism>
<evidence type="ECO:0000256" key="2">
    <source>
        <dbReference type="ARBA" id="ARBA00022827"/>
    </source>
</evidence>
<gene>
    <name evidence="4" type="ORF">V6N11_057937</name>
</gene>
<reference evidence="4 5" key="1">
    <citation type="journal article" date="2024" name="G3 (Bethesda)">
        <title>Genome assembly of Hibiscus sabdariffa L. provides insights into metabolisms of medicinal natural products.</title>
        <authorList>
            <person name="Kim T."/>
        </authorList>
    </citation>
    <scope>NUCLEOTIDE SEQUENCE [LARGE SCALE GENOMIC DNA]</scope>
    <source>
        <strain evidence="4">TK-2024</strain>
        <tissue evidence="4">Old leaves</tissue>
    </source>
</reference>
<dbReference type="InterPro" id="IPR036188">
    <property type="entry name" value="FAD/NAD-bd_sf"/>
</dbReference>
<keyword evidence="5" id="KW-1185">Reference proteome</keyword>
<accession>A0ABR2P423</accession>
<keyword evidence="2" id="KW-0274">FAD</keyword>
<name>A0ABR2P423_9ROSI</name>
<evidence type="ECO:0000256" key="3">
    <source>
        <dbReference type="ARBA" id="ARBA00023002"/>
    </source>
</evidence>
<dbReference type="Proteomes" id="UP001396334">
    <property type="component" value="Unassembled WGS sequence"/>
</dbReference>
<dbReference type="Gene3D" id="3.50.50.60">
    <property type="entry name" value="FAD/NAD(P)-binding domain"/>
    <property type="match status" value="1"/>
</dbReference>
<comment type="caution">
    <text evidence="4">The sequence shown here is derived from an EMBL/GenBank/DDBJ whole genome shotgun (WGS) entry which is preliminary data.</text>
</comment>